<keyword evidence="15 24" id="KW-0464">Manganese</keyword>
<accession>A8R862</accession>
<evidence type="ECO:0000256" key="19">
    <source>
        <dbReference type="ARBA" id="ARBA00068427"/>
    </source>
</evidence>
<dbReference type="InterPro" id="IPR000291">
    <property type="entry name" value="D-Ala_lig_Van_CS"/>
</dbReference>
<sequence length="392" mass="44727">MHRLIVKEGNDAMRIKVVVAFGGESVEHEISILSAHQVMQAMNPMKYEVIPLYIAKDGRLLYHPLNTELERFENLDKVEREGYEVSLQRRGNRFYMCPNKYSFLRKEISFDMVFPILHGTHGEDGTFQGYLSTLHIPYIGCSVLGGAIGQDKIIMKQILEDSGLPVAPWFYWTLLKPLDDTFFRKAERLGYPLIVKPANLGSSIGVAKVENEVELHRAMIEAYQYDGRVVIEKAIEHVQEINCAVLGDEQTCEASVLEEVLSSKDILSYADKYVCGEGVKGIVNTRRCIPARIDEELALEIQTLAKECFRCLCASGTGRIDFLYNRETKDLYINEINTIPGSLAFYLWEKSNLPFPKLIDRLVQIAKKRYAQEQKRVYSYPVNILRLQGKGK</sequence>
<evidence type="ECO:0000256" key="4">
    <source>
        <dbReference type="ARBA" id="ARBA00004752"/>
    </source>
</evidence>
<evidence type="ECO:0000256" key="6">
    <source>
        <dbReference type="ARBA" id="ARBA00012216"/>
    </source>
</evidence>
<dbReference type="PIRSF" id="PIRSF039102">
    <property type="entry name" value="Ddl/VanB"/>
    <property type="match status" value="1"/>
</dbReference>
<evidence type="ECO:0000256" key="12">
    <source>
        <dbReference type="ARBA" id="ARBA00022842"/>
    </source>
</evidence>
<evidence type="ECO:0000256" key="10">
    <source>
        <dbReference type="ARBA" id="ARBA00022741"/>
    </source>
</evidence>
<dbReference type="EC" id="6.3.2.4" evidence="6 22"/>
<dbReference type="GO" id="GO:0071555">
    <property type="term" value="P:cell wall organization"/>
    <property type="evidence" value="ECO:0007669"/>
    <property type="project" value="UniProtKB-KW"/>
</dbReference>
<dbReference type="Gene3D" id="3.30.470.20">
    <property type="entry name" value="ATP-grasp fold, B domain"/>
    <property type="match status" value="1"/>
</dbReference>
<dbReference type="FunFam" id="3.30.1490.20:FF:000007">
    <property type="entry name" value="D-alanine--D-alanine ligase"/>
    <property type="match status" value="1"/>
</dbReference>
<evidence type="ECO:0000256" key="8">
    <source>
        <dbReference type="ARBA" id="ARBA00022598"/>
    </source>
</evidence>
<comment type="function">
    <text evidence="2 22">Cell wall formation.</text>
</comment>
<comment type="caution">
    <text evidence="27">The sequence shown here is derived from an EMBL/GenBank/DDBJ whole genome shotgun (WGS) entry which is preliminary data.</text>
</comment>
<dbReference type="InterPro" id="IPR011095">
    <property type="entry name" value="Dala_Dala_lig_C"/>
</dbReference>
<keyword evidence="9 24" id="KW-0479">Metal-binding</keyword>
<keyword evidence="13 22" id="KW-0133">Cell shape</keyword>
<dbReference type="InterPro" id="IPR016185">
    <property type="entry name" value="PreATP-grasp_dom_sf"/>
</dbReference>
<comment type="pathway">
    <text evidence="4 22">Cell wall biogenesis; peptidoglycan biosynthesis.</text>
</comment>
<evidence type="ECO:0000256" key="24">
    <source>
        <dbReference type="PIRSR" id="PIRSR039102-3"/>
    </source>
</evidence>
<dbReference type="STRING" id="428127.EUBDOL_00195"/>
<dbReference type="PROSITE" id="PS00843">
    <property type="entry name" value="DALA_DALA_LIGASE_1"/>
    <property type="match status" value="1"/>
</dbReference>
<dbReference type="InterPro" id="IPR013815">
    <property type="entry name" value="ATP_grasp_subdomain_1"/>
</dbReference>
<keyword evidence="14 22" id="KW-0573">Peptidoglycan synthesis</keyword>
<evidence type="ECO:0000256" key="14">
    <source>
        <dbReference type="ARBA" id="ARBA00022984"/>
    </source>
</evidence>
<evidence type="ECO:0000256" key="16">
    <source>
        <dbReference type="ARBA" id="ARBA00023316"/>
    </source>
</evidence>
<dbReference type="GO" id="GO:0008360">
    <property type="term" value="P:regulation of cell shape"/>
    <property type="evidence" value="ECO:0007669"/>
    <property type="project" value="UniProtKB-KW"/>
</dbReference>
<keyword evidence="16 22" id="KW-0961">Cell wall biogenesis/degradation</keyword>
<feature type="active site" evidence="23">
    <location>
        <position position="202"/>
    </location>
</feature>
<comment type="cofactor">
    <cofactor evidence="24">
        <name>Mg(2+)</name>
        <dbReference type="ChEBI" id="CHEBI:18420"/>
    </cofactor>
    <cofactor evidence="24">
        <name>Mn(2+)</name>
        <dbReference type="ChEBI" id="CHEBI:29035"/>
    </cofactor>
    <text evidence="24">Binds 2 magnesium or manganese ions per subunit.</text>
</comment>
<dbReference type="InterPro" id="IPR011127">
    <property type="entry name" value="Dala_Dala_lig_N"/>
</dbReference>
<organism evidence="27 28">
    <name type="scientific">Amedibacillus dolichus DSM 3991</name>
    <dbReference type="NCBI Taxonomy" id="428127"/>
    <lineage>
        <taxon>Bacteria</taxon>
        <taxon>Bacillati</taxon>
        <taxon>Bacillota</taxon>
        <taxon>Erysipelotrichia</taxon>
        <taxon>Erysipelotrichales</taxon>
        <taxon>Erysipelotrichaceae</taxon>
        <taxon>Amedibacillus</taxon>
    </lineage>
</organism>
<comment type="cofactor">
    <cofactor evidence="1">
        <name>Mn(2+)</name>
        <dbReference type="ChEBI" id="CHEBI:29035"/>
    </cofactor>
</comment>
<dbReference type="Gene3D" id="3.40.50.20">
    <property type="match status" value="1"/>
</dbReference>
<keyword evidence="8 22" id="KW-0436">Ligase</keyword>
<protein>
    <recommendedName>
        <fullName evidence="19 22">D-alanine--D-alanine ligase</fullName>
        <ecNumber evidence="6 22">6.3.2.4</ecNumber>
    </recommendedName>
    <alternativeName>
        <fullName evidence="21 22">D-Ala-D-Ala ligase</fullName>
    </alternativeName>
    <alternativeName>
        <fullName evidence="20 22">D-alanylalanine synthetase</fullName>
    </alternativeName>
</protein>
<dbReference type="InterPro" id="IPR005905">
    <property type="entry name" value="D_ala_D_ala"/>
</dbReference>
<dbReference type="GO" id="GO:0005524">
    <property type="term" value="F:ATP binding"/>
    <property type="evidence" value="ECO:0007669"/>
    <property type="project" value="UniProtKB-UniRule"/>
</dbReference>
<dbReference type="InterPro" id="IPR011761">
    <property type="entry name" value="ATP-grasp"/>
</dbReference>
<feature type="active site" evidence="23">
    <location>
        <position position="27"/>
    </location>
</feature>
<dbReference type="NCBIfam" id="TIGR01205">
    <property type="entry name" value="D_ala_D_alaTIGR"/>
    <property type="match status" value="1"/>
</dbReference>
<evidence type="ECO:0000313" key="28">
    <source>
        <dbReference type="Proteomes" id="UP000004090"/>
    </source>
</evidence>
<dbReference type="Pfam" id="PF07478">
    <property type="entry name" value="Dala_Dala_lig_C"/>
    <property type="match status" value="1"/>
</dbReference>
<dbReference type="GO" id="GO:0009252">
    <property type="term" value="P:peptidoglycan biosynthetic process"/>
    <property type="evidence" value="ECO:0007669"/>
    <property type="project" value="UniProtKB-UniRule"/>
</dbReference>
<reference evidence="27 28" key="1">
    <citation type="submission" date="2007-09" db="EMBL/GenBank/DDBJ databases">
        <title>Draft genome sequence of Eubacterium dolichum (DSM 3991).</title>
        <authorList>
            <person name="Sudarsanam P."/>
            <person name="Ley R."/>
            <person name="Guruge J."/>
            <person name="Turnbaugh P.J."/>
            <person name="Mahowald M."/>
            <person name="Liep D."/>
            <person name="Gordon J."/>
        </authorList>
    </citation>
    <scope>NUCLEOTIDE SEQUENCE [LARGE SCALE GENOMIC DNA]</scope>
    <source>
        <strain evidence="27 28">DSM 3991</strain>
    </source>
</reference>
<evidence type="ECO:0000256" key="1">
    <source>
        <dbReference type="ARBA" id="ARBA00001936"/>
    </source>
</evidence>
<feature type="binding site" evidence="24">
    <location>
        <position position="321"/>
    </location>
    <ligand>
        <name>Mg(2+)</name>
        <dbReference type="ChEBI" id="CHEBI:18420"/>
        <label>1</label>
    </ligand>
</feature>
<dbReference type="AlphaFoldDB" id="A8R862"/>
<evidence type="ECO:0000313" key="27">
    <source>
        <dbReference type="EMBL" id="EDP12286.1"/>
    </source>
</evidence>
<gene>
    <name evidence="22" type="primary">ddl</name>
    <name evidence="27" type="ORF">EUBDOL_00195</name>
</gene>
<evidence type="ECO:0000256" key="13">
    <source>
        <dbReference type="ARBA" id="ARBA00022960"/>
    </source>
</evidence>
<dbReference type="GO" id="GO:0008716">
    <property type="term" value="F:D-alanine-D-alanine ligase activity"/>
    <property type="evidence" value="ECO:0007669"/>
    <property type="project" value="UniProtKB-UniRule"/>
</dbReference>
<comment type="similarity">
    <text evidence="5 22">Belongs to the D-alanine--D-alanine ligase family.</text>
</comment>
<evidence type="ECO:0000259" key="26">
    <source>
        <dbReference type="PROSITE" id="PS50975"/>
    </source>
</evidence>
<evidence type="ECO:0000256" key="17">
    <source>
        <dbReference type="ARBA" id="ARBA00047614"/>
    </source>
</evidence>
<evidence type="ECO:0000256" key="7">
    <source>
        <dbReference type="ARBA" id="ARBA00022490"/>
    </source>
</evidence>
<evidence type="ECO:0000256" key="20">
    <source>
        <dbReference type="ARBA" id="ARBA00076288"/>
    </source>
</evidence>
<evidence type="ECO:0000256" key="22">
    <source>
        <dbReference type="HAMAP-Rule" id="MF_00047"/>
    </source>
</evidence>
<dbReference type="GO" id="GO:0005829">
    <property type="term" value="C:cytosol"/>
    <property type="evidence" value="ECO:0007669"/>
    <property type="project" value="TreeGrafter"/>
</dbReference>
<reference evidence="27 28" key="2">
    <citation type="submission" date="2007-09" db="EMBL/GenBank/DDBJ databases">
        <authorList>
            <person name="Fulton L."/>
            <person name="Clifton S."/>
            <person name="Fulton B."/>
            <person name="Xu J."/>
            <person name="Minx P."/>
            <person name="Pepin K.H."/>
            <person name="Johnson M."/>
            <person name="Thiruvilangam P."/>
            <person name="Bhonagiri V."/>
            <person name="Nash W.E."/>
            <person name="Mardis E.R."/>
            <person name="Wilson R.K."/>
        </authorList>
    </citation>
    <scope>NUCLEOTIDE SEQUENCE [LARGE SCALE GENOMIC DNA]</scope>
    <source>
        <strain evidence="27 28">DSM 3991</strain>
    </source>
</reference>
<dbReference type="PROSITE" id="PS00844">
    <property type="entry name" value="DALA_DALA_LIGASE_2"/>
    <property type="match status" value="1"/>
</dbReference>
<dbReference type="SUPFAM" id="SSF56059">
    <property type="entry name" value="Glutathione synthetase ATP-binding domain-like"/>
    <property type="match status" value="1"/>
</dbReference>
<evidence type="ECO:0000256" key="3">
    <source>
        <dbReference type="ARBA" id="ARBA00004496"/>
    </source>
</evidence>
<keyword evidence="11 25" id="KW-0067">ATP-binding</keyword>
<dbReference type="Pfam" id="PF01820">
    <property type="entry name" value="Dala_Dala_lig_N"/>
    <property type="match status" value="1"/>
</dbReference>
<evidence type="ECO:0000256" key="23">
    <source>
        <dbReference type="PIRSR" id="PIRSR039102-1"/>
    </source>
</evidence>
<feature type="binding site" evidence="24">
    <location>
        <position position="337"/>
    </location>
    <ligand>
        <name>Mg(2+)</name>
        <dbReference type="ChEBI" id="CHEBI:18420"/>
        <label>2</label>
    </ligand>
</feature>
<dbReference type="EMBL" id="ABAW02000010">
    <property type="protein sequence ID" value="EDP12286.1"/>
    <property type="molecule type" value="Genomic_DNA"/>
</dbReference>
<evidence type="ECO:0000256" key="9">
    <source>
        <dbReference type="ARBA" id="ARBA00022723"/>
    </source>
</evidence>
<feature type="active site" evidence="23">
    <location>
        <position position="342"/>
    </location>
</feature>
<feature type="domain" description="ATP-grasp" evidence="26">
    <location>
        <begin position="156"/>
        <end position="364"/>
    </location>
</feature>
<keyword evidence="7 22" id="KW-0963">Cytoplasm</keyword>
<evidence type="ECO:0000256" key="2">
    <source>
        <dbReference type="ARBA" id="ARBA00003921"/>
    </source>
</evidence>
<dbReference type="eggNOG" id="COG1181">
    <property type="taxonomic scope" value="Bacteria"/>
</dbReference>
<comment type="subcellular location">
    <subcellularLocation>
        <location evidence="3 22">Cytoplasm</location>
    </subcellularLocation>
</comment>
<dbReference type="NCBIfam" id="NF002528">
    <property type="entry name" value="PRK01966.1-4"/>
    <property type="match status" value="1"/>
</dbReference>
<dbReference type="HAMAP" id="MF_00047">
    <property type="entry name" value="Dala_Dala_lig"/>
    <property type="match status" value="1"/>
</dbReference>
<evidence type="ECO:0000256" key="25">
    <source>
        <dbReference type="PROSITE-ProRule" id="PRU00409"/>
    </source>
</evidence>
<dbReference type="SUPFAM" id="SSF52440">
    <property type="entry name" value="PreATP-grasp domain"/>
    <property type="match status" value="1"/>
</dbReference>
<dbReference type="PROSITE" id="PS50975">
    <property type="entry name" value="ATP_GRASP"/>
    <property type="match status" value="1"/>
</dbReference>
<dbReference type="HOGENOM" id="CLU_039268_0_1_9"/>
<proteinExistence type="inferred from homology"/>
<comment type="pathway">
    <text evidence="18">Glycan biosynthesis.</text>
</comment>
<keyword evidence="10 25" id="KW-0547">Nucleotide-binding</keyword>
<dbReference type="Gene3D" id="3.30.1490.20">
    <property type="entry name" value="ATP-grasp fold, A domain"/>
    <property type="match status" value="1"/>
</dbReference>
<evidence type="ECO:0000256" key="15">
    <source>
        <dbReference type="ARBA" id="ARBA00023211"/>
    </source>
</evidence>
<evidence type="ECO:0000256" key="5">
    <source>
        <dbReference type="ARBA" id="ARBA00010871"/>
    </source>
</evidence>
<evidence type="ECO:0000256" key="11">
    <source>
        <dbReference type="ARBA" id="ARBA00022840"/>
    </source>
</evidence>
<keyword evidence="12 24" id="KW-0460">Magnesium</keyword>
<dbReference type="UniPathway" id="UPA00219"/>
<evidence type="ECO:0000256" key="18">
    <source>
        <dbReference type="ARBA" id="ARBA00060592"/>
    </source>
</evidence>
<dbReference type="PANTHER" id="PTHR23132">
    <property type="entry name" value="D-ALANINE--D-ALANINE LIGASE"/>
    <property type="match status" value="1"/>
</dbReference>
<name>A8R862_9FIRM</name>
<feature type="binding site" evidence="24">
    <location>
        <position position="335"/>
    </location>
    <ligand>
        <name>Mg(2+)</name>
        <dbReference type="ChEBI" id="CHEBI:18420"/>
        <label>2</label>
    </ligand>
</feature>
<dbReference type="Proteomes" id="UP000004090">
    <property type="component" value="Unassembled WGS sequence"/>
</dbReference>
<feature type="binding site" evidence="24">
    <location>
        <position position="335"/>
    </location>
    <ligand>
        <name>Mg(2+)</name>
        <dbReference type="ChEBI" id="CHEBI:18420"/>
        <label>1</label>
    </ligand>
</feature>
<comment type="catalytic activity">
    <reaction evidence="17 22">
        <text>2 D-alanine + ATP = D-alanyl-D-alanine + ADP + phosphate + H(+)</text>
        <dbReference type="Rhea" id="RHEA:11224"/>
        <dbReference type="ChEBI" id="CHEBI:15378"/>
        <dbReference type="ChEBI" id="CHEBI:30616"/>
        <dbReference type="ChEBI" id="CHEBI:43474"/>
        <dbReference type="ChEBI" id="CHEBI:57416"/>
        <dbReference type="ChEBI" id="CHEBI:57822"/>
        <dbReference type="ChEBI" id="CHEBI:456216"/>
        <dbReference type="EC" id="6.3.2.4"/>
    </reaction>
</comment>
<dbReference type="GO" id="GO:0046872">
    <property type="term" value="F:metal ion binding"/>
    <property type="evidence" value="ECO:0007669"/>
    <property type="project" value="UniProtKB-KW"/>
</dbReference>
<dbReference type="PANTHER" id="PTHR23132:SF25">
    <property type="entry name" value="D-ALANINE--D-ALANINE LIGASE A"/>
    <property type="match status" value="1"/>
</dbReference>
<evidence type="ECO:0000256" key="21">
    <source>
        <dbReference type="ARBA" id="ARBA00077154"/>
    </source>
</evidence>